<protein>
    <submittedName>
        <fullName evidence="1">Truncated hemoglobin YjbI</fullName>
    </submittedName>
</protein>
<sequence length="119" mass="13241">MQSLLDQVGGSRIVNRTVSEFYQAIGRHLSSFESCDHKKQQSRQARFLNHALSAQPEPIHSARASFLAQGLDSPLFGALLEFIEARLIELGFTCQLSRRLVETAGDLYLSCEQDLSIAC</sequence>
<dbReference type="AlphaFoldDB" id="A0A7W4ZA09"/>
<organism evidence="1 2">
    <name type="scientific">Microbulbifer rhizosphaerae</name>
    <dbReference type="NCBI Taxonomy" id="1562603"/>
    <lineage>
        <taxon>Bacteria</taxon>
        <taxon>Pseudomonadati</taxon>
        <taxon>Pseudomonadota</taxon>
        <taxon>Gammaproteobacteria</taxon>
        <taxon>Cellvibrionales</taxon>
        <taxon>Microbulbiferaceae</taxon>
        <taxon>Microbulbifer</taxon>
    </lineage>
</organism>
<keyword evidence="2" id="KW-1185">Reference proteome</keyword>
<gene>
    <name evidence="1" type="ORF">FHS09_001595</name>
</gene>
<comment type="caution">
    <text evidence="1">The sequence shown here is derived from an EMBL/GenBank/DDBJ whole genome shotgun (WGS) entry which is preliminary data.</text>
</comment>
<dbReference type="Proteomes" id="UP000535937">
    <property type="component" value="Unassembled WGS sequence"/>
</dbReference>
<evidence type="ECO:0000313" key="1">
    <source>
        <dbReference type="EMBL" id="MBB3060775.1"/>
    </source>
</evidence>
<name>A0A7W4ZA09_9GAMM</name>
<accession>A0A7W4ZA09</accession>
<dbReference type="EMBL" id="JACHWZ010000006">
    <property type="protein sequence ID" value="MBB3060775.1"/>
    <property type="molecule type" value="Genomic_DNA"/>
</dbReference>
<reference evidence="1 2" key="1">
    <citation type="submission" date="2020-08" db="EMBL/GenBank/DDBJ databases">
        <title>Genomic Encyclopedia of Type Strains, Phase III (KMG-III): the genomes of soil and plant-associated and newly described type strains.</title>
        <authorList>
            <person name="Whitman W."/>
        </authorList>
    </citation>
    <scope>NUCLEOTIDE SEQUENCE [LARGE SCALE GENOMIC DNA]</scope>
    <source>
        <strain evidence="1 2">CECT 8799</strain>
    </source>
</reference>
<proteinExistence type="predicted"/>
<dbReference type="RefSeq" id="WP_183458499.1">
    <property type="nucleotide sequence ID" value="NZ_JACHWZ010000006.1"/>
</dbReference>
<evidence type="ECO:0000313" key="2">
    <source>
        <dbReference type="Proteomes" id="UP000535937"/>
    </source>
</evidence>